<evidence type="ECO:0000256" key="1">
    <source>
        <dbReference type="SAM" id="SignalP"/>
    </source>
</evidence>
<evidence type="ECO:0008006" key="4">
    <source>
        <dbReference type="Google" id="ProtNLM"/>
    </source>
</evidence>
<evidence type="ECO:0000313" key="3">
    <source>
        <dbReference type="Proteomes" id="UP001500320"/>
    </source>
</evidence>
<keyword evidence="3" id="KW-1185">Reference proteome</keyword>
<organism evidence="2 3">
    <name type="scientific">Planomonospora alba</name>
    <dbReference type="NCBI Taxonomy" id="161354"/>
    <lineage>
        <taxon>Bacteria</taxon>
        <taxon>Bacillati</taxon>
        <taxon>Actinomycetota</taxon>
        <taxon>Actinomycetes</taxon>
        <taxon>Streptosporangiales</taxon>
        <taxon>Streptosporangiaceae</taxon>
        <taxon>Planomonospora</taxon>
    </lineage>
</organism>
<dbReference type="EMBL" id="BAAAUT010000024">
    <property type="protein sequence ID" value="GAA3138932.1"/>
    <property type="molecule type" value="Genomic_DNA"/>
</dbReference>
<sequence>MSHPLARLGAAALAAVLGGALLTQSPAAAATPAAPMLPAAPATAAAAKPKFTAVVYFDKYARRGGTITYKVRVANKGGYDGQAYGLLGGRFPAGTHRIKVVAKPRSVSCKVKGRDLSCWVASLDNGDTTSVTLRVSLKRSARGTYAPRFGIAYTADRRTDRGKLFDTIRFKKIKGTRIL</sequence>
<feature type="signal peptide" evidence="1">
    <location>
        <begin position="1"/>
        <end position="29"/>
    </location>
</feature>
<name>A0ABP6N7I3_9ACTN</name>
<gene>
    <name evidence="2" type="ORF">GCM10010466_32570</name>
</gene>
<evidence type="ECO:0000313" key="2">
    <source>
        <dbReference type="EMBL" id="GAA3138932.1"/>
    </source>
</evidence>
<comment type="caution">
    <text evidence="2">The sequence shown here is derived from an EMBL/GenBank/DDBJ whole genome shotgun (WGS) entry which is preliminary data.</text>
</comment>
<keyword evidence="1" id="KW-0732">Signal</keyword>
<feature type="chain" id="PRO_5045911130" description="DUF11 domain-containing protein" evidence="1">
    <location>
        <begin position="30"/>
        <end position="179"/>
    </location>
</feature>
<reference evidence="3" key="1">
    <citation type="journal article" date="2019" name="Int. J. Syst. Evol. Microbiol.">
        <title>The Global Catalogue of Microorganisms (GCM) 10K type strain sequencing project: providing services to taxonomists for standard genome sequencing and annotation.</title>
        <authorList>
            <consortium name="The Broad Institute Genomics Platform"/>
            <consortium name="The Broad Institute Genome Sequencing Center for Infectious Disease"/>
            <person name="Wu L."/>
            <person name="Ma J."/>
        </authorList>
    </citation>
    <scope>NUCLEOTIDE SEQUENCE [LARGE SCALE GENOMIC DNA]</scope>
    <source>
        <strain evidence="3">JCM 9373</strain>
    </source>
</reference>
<dbReference type="RefSeq" id="WP_344860285.1">
    <property type="nucleotide sequence ID" value="NZ_BAAAUT010000024.1"/>
</dbReference>
<proteinExistence type="predicted"/>
<protein>
    <recommendedName>
        <fullName evidence="4">DUF11 domain-containing protein</fullName>
    </recommendedName>
</protein>
<accession>A0ABP6N7I3</accession>
<dbReference type="Proteomes" id="UP001500320">
    <property type="component" value="Unassembled WGS sequence"/>
</dbReference>